<dbReference type="GO" id="GO:0009298">
    <property type="term" value="P:GDP-mannose biosynthetic process"/>
    <property type="evidence" value="ECO:0007669"/>
    <property type="project" value="TreeGrafter"/>
</dbReference>
<dbReference type="PANTHER" id="PTHR46390">
    <property type="entry name" value="MANNOSE-1-PHOSPHATE GUANYLYLTRANSFERASE"/>
    <property type="match status" value="1"/>
</dbReference>
<keyword evidence="5" id="KW-0547">Nucleotide-binding</keyword>
<organism evidence="10">
    <name type="scientific">Aphanizomenon sp. 10E6</name>
    <dbReference type="NCBI Taxonomy" id="459664"/>
    <lineage>
        <taxon>Bacteria</taxon>
        <taxon>Bacillati</taxon>
        <taxon>Cyanobacteriota</taxon>
        <taxon>Cyanophyceae</taxon>
        <taxon>Nostocales</taxon>
        <taxon>Aphanizomenonaceae</taxon>
        <taxon>Aphanizomenon</taxon>
    </lineage>
</organism>
<dbReference type="InterPro" id="IPR005835">
    <property type="entry name" value="NTP_transferase_dom"/>
</dbReference>
<dbReference type="InterPro" id="IPR049577">
    <property type="entry name" value="GMPP_N"/>
</dbReference>
<accession>D6MS66</accession>
<evidence type="ECO:0000256" key="5">
    <source>
        <dbReference type="ARBA" id="ARBA00022741"/>
    </source>
</evidence>
<evidence type="ECO:0000256" key="3">
    <source>
        <dbReference type="ARBA" id="ARBA00022679"/>
    </source>
</evidence>
<dbReference type="InterPro" id="IPR051161">
    <property type="entry name" value="Mannose-6P_isomerase_type2"/>
</dbReference>
<dbReference type="SUPFAM" id="SSF159283">
    <property type="entry name" value="Guanosine diphospho-D-mannose pyrophosphorylase/mannose-6-phosphate isomerase linker domain"/>
    <property type="match status" value="1"/>
</dbReference>
<feature type="domain" description="Nucleotidyl transferase" evidence="8">
    <location>
        <begin position="11"/>
        <end position="281"/>
    </location>
</feature>
<comment type="catalytic activity">
    <reaction evidence="7">
        <text>alpha-D-mannose 1-phosphate + GTP + H(+) = GDP-alpha-D-mannose + diphosphate</text>
        <dbReference type="Rhea" id="RHEA:15229"/>
        <dbReference type="ChEBI" id="CHEBI:15378"/>
        <dbReference type="ChEBI" id="CHEBI:33019"/>
        <dbReference type="ChEBI" id="CHEBI:37565"/>
        <dbReference type="ChEBI" id="CHEBI:57527"/>
        <dbReference type="ChEBI" id="CHEBI:58409"/>
        <dbReference type="EC" id="2.7.7.13"/>
    </reaction>
</comment>
<evidence type="ECO:0000256" key="6">
    <source>
        <dbReference type="ARBA" id="ARBA00023134"/>
    </source>
</evidence>
<protein>
    <recommendedName>
        <fullName evidence="2">mannose-1-phosphate guanylyltransferase</fullName>
        <ecNumber evidence="2">2.7.7.13</ecNumber>
    </recommendedName>
</protein>
<dbReference type="CDD" id="cd02509">
    <property type="entry name" value="GDP-M1P_Guanylyltransferase"/>
    <property type="match status" value="1"/>
</dbReference>
<proteinExistence type="inferred from homology"/>
<dbReference type="PANTHER" id="PTHR46390:SF1">
    <property type="entry name" value="MANNOSE-1-PHOSPHATE GUANYLYLTRANSFERASE"/>
    <property type="match status" value="1"/>
</dbReference>
<evidence type="ECO:0000256" key="4">
    <source>
        <dbReference type="ARBA" id="ARBA00022695"/>
    </source>
</evidence>
<evidence type="ECO:0000259" key="9">
    <source>
        <dbReference type="Pfam" id="PF22640"/>
    </source>
</evidence>
<keyword evidence="3 10" id="KW-0808">Transferase</keyword>
<dbReference type="SUPFAM" id="SSF53448">
    <property type="entry name" value="Nucleotide-diphospho-sugar transferases"/>
    <property type="match status" value="1"/>
</dbReference>
<dbReference type="GO" id="GO:0005525">
    <property type="term" value="F:GTP binding"/>
    <property type="evidence" value="ECO:0007669"/>
    <property type="project" value="UniProtKB-KW"/>
</dbReference>
<keyword evidence="6" id="KW-0342">GTP-binding</keyword>
<evidence type="ECO:0000259" key="8">
    <source>
        <dbReference type="Pfam" id="PF00483"/>
    </source>
</evidence>
<sequence length="358" mass="39980">MYADMNNLFFPVILAGGKGERFWPLSRLDRPKQFLSLDGSSRSLLQATADRLLVLAGGWENLWVITSSPIAQGVREQLPDLPESNLLIESQGRDTAAAVAWTSLEIKKRYGEDAIIGFFPADHWIADPELFAETLAAAKDLATKKAAIVTLGIKPNFPSTAYGYIEQGEKIGSFNELPAYHVNRFTEKPDWETAETFLSTGRFSWNSGMFVFRASVVLSELRTHAPEIMKPLEQHGVDIYPQLPKKSIDYALMEKTSLAYVLPVAFGWDDLGDWNAIERLLKQDDNPNVELATHVGLDTQGAIVYASNADDVIVTIGLEDVVIVRDRNVTLVVKKDRTQEIKQILKILQNDERFTGLL</sequence>
<evidence type="ECO:0000256" key="7">
    <source>
        <dbReference type="ARBA" id="ARBA00047343"/>
    </source>
</evidence>
<dbReference type="Pfam" id="PF22640">
    <property type="entry name" value="ManC_GMP_beta-helix"/>
    <property type="match status" value="1"/>
</dbReference>
<name>D6MS66_9CYAN</name>
<evidence type="ECO:0000313" key="10">
    <source>
        <dbReference type="EMBL" id="ADF88287.1"/>
    </source>
</evidence>
<dbReference type="AlphaFoldDB" id="D6MS66"/>
<dbReference type="InterPro" id="IPR054566">
    <property type="entry name" value="ManC/GMP-like_b-helix"/>
</dbReference>
<dbReference type="FunFam" id="3.90.550.10:FF:000046">
    <property type="entry name" value="Mannose-1-phosphate guanylyltransferase (GDP)"/>
    <property type="match status" value="1"/>
</dbReference>
<dbReference type="EC" id="2.7.7.13" evidence="2"/>
<comment type="similarity">
    <text evidence="1">Belongs to the mannose-6-phosphate isomerase type 2 family.</text>
</comment>
<dbReference type="Pfam" id="PF00483">
    <property type="entry name" value="NTP_transferase"/>
    <property type="match status" value="1"/>
</dbReference>
<evidence type="ECO:0000256" key="2">
    <source>
        <dbReference type="ARBA" id="ARBA00012387"/>
    </source>
</evidence>
<evidence type="ECO:0000256" key="1">
    <source>
        <dbReference type="ARBA" id="ARBA00006115"/>
    </source>
</evidence>
<dbReference type="GO" id="GO:0004475">
    <property type="term" value="F:mannose-1-phosphate guanylyltransferase (GTP) activity"/>
    <property type="evidence" value="ECO:0007669"/>
    <property type="project" value="UniProtKB-EC"/>
</dbReference>
<dbReference type="InterPro" id="IPR029044">
    <property type="entry name" value="Nucleotide-diphossugar_trans"/>
</dbReference>
<dbReference type="EMBL" id="GQ385961">
    <property type="protein sequence ID" value="ADF88287.1"/>
    <property type="molecule type" value="Genomic_DNA"/>
</dbReference>
<keyword evidence="4" id="KW-0548">Nucleotidyltransferase</keyword>
<reference evidence="10" key="1">
    <citation type="journal article" date="2010" name="Microbiology (Mosc.)">
        <title>The cylindrospermopsin gene cluster of Aphanizomenon sp. 10E6: organization and recombination.</title>
        <authorList>
            <person name="Stuken A."/>
            <person name="Jakobsen K.S."/>
        </authorList>
    </citation>
    <scope>NUCLEOTIDE SEQUENCE</scope>
    <source>
        <strain evidence="10">10E6</strain>
    </source>
</reference>
<dbReference type="Gene3D" id="3.90.550.10">
    <property type="entry name" value="Spore Coat Polysaccharide Biosynthesis Protein SpsA, Chain A"/>
    <property type="match status" value="1"/>
</dbReference>
<feature type="domain" description="MannoseP isomerase/GMP-like beta-helix" evidence="9">
    <location>
        <begin position="294"/>
        <end position="347"/>
    </location>
</feature>